<accession>A0AAU9ELY6</accession>
<sequence length="86" mass="9816">MKAKVVAVKGVCNAGHEVGDTFPLSCRYPGPLCGYFFHDLFPRISVLQHGGCYPWWREGQTEFEYHCPDRVNQVSLVIEVQEEDEV</sequence>
<gene>
    <name evidence="1" type="ORF">FAK_39760</name>
</gene>
<dbReference type="KEGG" id="dmp:FAK_39760"/>
<reference evidence="2" key="1">
    <citation type="journal article" date="2023" name="Arch. Microbiol.">
        <title>Desulfoferula mesophilus gen. nov. sp. nov., a mesophilic sulfate-reducing bacterium isolated from a brackish lake sediment.</title>
        <authorList>
            <person name="Watanabe T."/>
            <person name="Yabe T."/>
            <person name="Tsuji J.M."/>
            <person name="Fukui M."/>
        </authorList>
    </citation>
    <scope>NUCLEOTIDE SEQUENCE [LARGE SCALE GENOMIC DNA]</scope>
    <source>
        <strain evidence="2">12FAK</strain>
    </source>
</reference>
<keyword evidence="2" id="KW-1185">Reference proteome</keyword>
<dbReference type="RefSeq" id="WP_338603432.1">
    <property type="nucleotide sequence ID" value="NZ_AP028679.1"/>
</dbReference>
<dbReference type="Proteomes" id="UP001366166">
    <property type="component" value="Chromosome"/>
</dbReference>
<evidence type="ECO:0000313" key="1">
    <source>
        <dbReference type="EMBL" id="BEQ16910.1"/>
    </source>
</evidence>
<name>A0AAU9ELY6_9BACT</name>
<evidence type="ECO:0000313" key="2">
    <source>
        <dbReference type="Proteomes" id="UP001366166"/>
    </source>
</evidence>
<dbReference type="InterPro" id="IPR023811">
    <property type="entry name" value="CHP04076"/>
</dbReference>
<proteinExistence type="predicted"/>
<evidence type="ECO:0008006" key="3">
    <source>
        <dbReference type="Google" id="ProtNLM"/>
    </source>
</evidence>
<dbReference type="EMBL" id="AP028679">
    <property type="protein sequence ID" value="BEQ16910.1"/>
    <property type="molecule type" value="Genomic_DNA"/>
</dbReference>
<organism evidence="1 2">
    <name type="scientific">Desulfoferula mesophila</name>
    <dbReference type="NCBI Taxonomy" id="3058419"/>
    <lineage>
        <taxon>Bacteria</taxon>
        <taxon>Pseudomonadati</taxon>
        <taxon>Thermodesulfobacteriota</taxon>
        <taxon>Desulfarculia</taxon>
        <taxon>Desulfarculales</taxon>
        <taxon>Desulfarculaceae</taxon>
        <taxon>Desulfoferula</taxon>
    </lineage>
</organism>
<protein>
    <recommendedName>
        <fullName evidence="3">TIGR04076 family protein</fullName>
    </recommendedName>
</protein>
<dbReference type="AlphaFoldDB" id="A0AAU9ELY6"/>
<dbReference type="NCBIfam" id="TIGR04076">
    <property type="entry name" value="TIGR04076 family protein"/>
    <property type="match status" value="1"/>
</dbReference>